<proteinExistence type="predicted"/>
<dbReference type="GO" id="GO:0016491">
    <property type="term" value="F:oxidoreductase activity"/>
    <property type="evidence" value="ECO:0007669"/>
    <property type="project" value="UniProtKB-KW"/>
</dbReference>
<evidence type="ECO:0000313" key="3">
    <source>
        <dbReference type="EMBL" id="MCK0088587.1"/>
    </source>
</evidence>
<evidence type="ECO:0000256" key="1">
    <source>
        <dbReference type="ARBA" id="ARBA00023002"/>
    </source>
</evidence>
<feature type="domain" description="FAD dependent oxidoreductase" evidence="2">
    <location>
        <begin position="7"/>
        <end position="352"/>
    </location>
</feature>
<dbReference type="Pfam" id="PF01266">
    <property type="entry name" value="DAO"/>
    <property type="match status" value="1"/>
</dbReference>
<dbReference type="Proteomes" id="UP001203136">
    <property type="component" value="Unassembled WGS sequence"/>
</dbReference>
<accession>A0AAW5F9M5</accession>
<reference evidence="3" key="1">
    <citation type="journal article" date="2022" name="Cell Host Microbe">
        <title>Colonization of the live biotherapeutic product VE303 and modulation of the microbiota and metabolites in healthy volunteers.</title>
        <authorList>
            <person name="Dsouza M."/>
            <person name="Menon R."/>
            <person name="Crossette E."/>
            <person name="Bhattarai S.K."/>
            <person name="Schneider J."/>
            <person name="Kim Y.G."/>
            <person name="Reddy S."/>
            <person name="Caballero S."/>
            <person name="Felix C."/>
            <person name="Cornacchione L."/>
            <person name="Hendrickson J."/>
            <person name="Watson A.R."/>
            <person name="Minot S.S."/>
            <person name="Greenfield N."/>
            <person name="Schopf L."/>
            <person name="Szabady R."/>
            <person name="Patarroyo J."/>
            <person name="Smith W."/>
            <person name="Harrison P."/>
            <person name="Kuijper E.J."/>
            <person name="Kelly C.P."/>
            <person name="Olle B."/>
            <person name="Bobilev D."/>
            <person name="Silber J.L."/>
            <person name="Bucci V."/>
            <person name="Roberts B."/>
            <person name="Faith J."/>
            <person name="Norman J.M."/>
        </authorList>
    </citation>
    <scope>NUCLEOTIDE SEQUENCE</scope>
    <source>
        <strain evidence="3">VE303-04</strain>
    </source>
</reference>
<dbReference type="SUPFAM" id="SSF51905">
    <property type="entry name" value="FAD/NAD(P)-binding domain"/>
    <property type="match status" value="1"/>
</dbReference>
<dbReference type="AlphaFoldDB" id="A0AAW5F9M5"/>
<sequence length="374" mass="40920">MKHNAQVVIVGSGLVGCSAAYYLCKHGIQPIVLEKKEIGHGGSSRNAGGVRQSARDPRELPMAMYAVENIWPGLSEELGIDIEYRQKGNLRLAKTSEHMAILEKTALKCQSLGLAMTMLSGEETRKKNPFISDEVIGSSWCPTDGHANPLLTTLGFYKKAREMGARFITGEKVVSLRKERGRISGVVTKCNEYGAEQVIVASGFESREILNTVGIDIPMRKKLLESLVTEEMPYMFDEMLGVATSDFYGHQTKHGSFVFGGDAGFGNYYDFQKETMSTSLSPSVICRGVLRYFPMLSEMKVVRAWAGWKDESADGIPVIGPIEEVPGLYAACGFSGHGFGIAPAAGMELANLIAGGKSVLDLRELRYNRFLPKK</sequence>
<comment type="caution">
    <text evidence="3">The sequence shown here is derived from an EMBL/GenBank/DDBJ whole genome shotgun (WGS) entry which is preliminary data.</text>
</comment>
<protein>
    <submittedName>
        <fullName evidence="3">FAD-binding oxidoreductase</fullName>
    </submittedName>
</protein>
<dbReference type="InterPro" id="IPR036188">
    <property type="entry name" value="FAD/NAD-bd_sf"/>
</dbReference>
<dbReference type="Gene3D" id="3.50.50.60">
    <property type="entry name" value="FAD/NAD(P)-binding domain"/>
    <property type="match status" value="1"/>
</dbReference>
<dbReference type="PROSITE" id="PS51257">
    <property type="entry name" value="PROKAR_LIPOPROTEIN"/>
    <property type="match status" value="1"/>
</dbReference>
<dbReference type="EMBL" id="JAINVB010000001">
    <property type="protein sequence ID" value="MCK0088587.1"/>
    <property type="molecule type" value="Genomic_DNA"/>
</dbReference>
<dbReference type="RefSeq" id="WP_024738847.1">
    <property type="nucleotide sequence ID" value="NZ_JAAIMZ010000002.1"/>
</dbReference>
<name>A0AAW5F9M5_CLOSY</name>
<dbReference type="InterPro" id="IPR006076">
    <property type="entry name" value="FAD-dep_OxRdtase"/>
</dbReference>
<evidence type="ECO:0000259" key="2">
    <source>
        <dbReference type="Pfam" id="PF01266"/>
    </source>
</evidence>
<keyword evidence="1" id="KW-0560">Oxidoreductase</keyword>
<gene>
    <name evidence="3" type="ORF">K5I21_22545</name>
</gene>
<dbReference type="PANTHER" id="PTHR13847:SF287">
    <property type="entry name" value="FAD-DEPENDENT OXIDOREDUCTASE DOMAIN-CONTAINING PROTEIN 1"/>
    <property type="match status" value="1"/>
</dbReference>
<dbReference type="GO" id="GO:0005737">
    <property type="term" value="C:cytoplasm"/>
    <property type="evidence" value="ECO:0007669"/>
    <property type="project" value="TreeGrafter"/>
</dbReference>
<organism evidence="3 4">
    <name type="scientific">Clostridium symbiosum</name>
    <name type="common">Bacteroides symbiosus</name>
    <dbReference type="NCBI Taxonomy" id="1512"/>
    <lineage>
        <taxon>Bacteria</taxon>
        <taxon>Bacillati</taxon>
        <taxon>Bacillota</taxon>
        <taxon>Clostridia</taxon>
        <taxon>Lachnospirales</taxon>
        <taxon>Lachnospiraceae</taxon>
        <taxon>Otoolea</taxon>
    </lineage>
</organism>
<evidence type="ECO:0000313" key="4">
    <source>
        <dbReference type="Proteomes" id="UP001203136"/>
    </source>
</evidence>
<dbReference type="Gene3D" id="3.30.9.10">
    <property type="entry name" value="D-Amino Acid Oxidase, subunit A, domain 2"/>
    <property type="match status" value="1"/>
</dbReference>
<dbReference type="PANTHER" id="PTHR13847">
    <property type="entry name" value="SARCOSINE DEHYDROGENASE-RELATED"/>
    <property type="match status" value="1"/>
</dbReference>